<proteinExistence type="predicted"/>
<evidence type="ECO:0000313" key="2">
    <source>
        <dbReference type="EMBL" id="VFK47164.1"/>
    </source>
</evidence>
<gene>
    <name evidence="2" type="ORF">BECKTC1821D_GA0114238_104210</name>
</gene>
<accession>A0A450Z046</accession>
<evidence type="ECO:0000256" key="1">
    <source>
        <dbReference type="SAM" id="MobiDB-lite"/>
    </source>
</evidence>
<organism evidence="2">
    <name type="scientific">Candidatus Kentrum sp. TC</name>
    <dbReference type="NCBI Taxonomy" id="2126339"/>
    <lineage>
        <taxon>Bacteria</taxon>
        <taxon>Pseudomonadati</taxon>
        <taxon>Pseudomonadota</taxon>
        <taxon>Gammaproteobacteria</taxon>
        <taxon>Candidatus Kentrum</taxon>
    </lineage>
</organism>
<dbReference type="AlphaFoldDB" id="A0A450Z046"/>
<feature type="region of interest" description="Disordered" evidence="1">
    <location>
        <begin position="43"/>
        <end position="63"/>
    </location>
</feature>
<dbReference type="EMBL" id="CAADFS010000042">
    <property type="protein sequence ID" value="VFK47164.1"/>
    <property type="molecule type" value="Genomic_DNA"/>
</dbReference>
<protein>
    <submittedName>
        <fullName evidence="2">Uncharacterized protein</fullName>
    </submittedName>
</protein>
<name>A0A450Z046_9GAMM</name>
<sequence>MDSDAPSLCIGFKRKWTSDNRRLRSRGFLRMGFLSSTCVSQNTQLPERGTPNGAARCLKQAPR</sequence>
<reference evidence="2" key="1">
    <citation type="submission" date="2019-02" db="EMBL/GenBank/DDBJ databases">
        <authorList>
            <person name="Gruber-Vodicka R. H."/>
            <person name="Seah K. B. B."/>
        </authorList>
    </citation>
    <scope>NUCLEOTIDE SEQUENCE</scope>
    <source>
        <strain evidence="2">BECK_BZ123</strain>
    </source>
</reference>